<keyword evidence="2" id="KW-0067">ATP-binding</keyword>
<dbReference type="GO" id="GO:0006289">
    <property type="term" value="P:nucleotide-excision repair"/>
    <property type="evidence" value="ECO:0007669"/>
    <property type="project" value="TreeGrafter"/>
</dbReference>
<dbReference type="PANTHER" id="PTHR47957">
    <property type="entry name" value="ATP-DEPENDENT HELICASE HRQ1"/>
    <property type="match status" value="1"/>
</dbReference>
<feature type="domain" description="Helicase ATP-binding" evidence="4">
    <location>
        <begin position="488"/>
        <end position="669"/>
    </location>
</feature>
<evidence type="ECO:0000256" key="3">
    <source>
        <dbReference type="SAM" id="MobiDB-lite"/>
    </source>
</evidence>
<evidence type="ECO:0000313" key="7">
    <source>
        <dbReference type="Proteomes" id="UP000823749"/>
    </source>
</evidence>
<dbReference type="SMART" id="SM00490">
    <property type="entry name" value="HELICc"/>
    <property type="match status" value="1"/>
</dbReference>
<reference evidence="6" key="1">
    <citation type="submission" date="2020-08" db="EMBL/GenBank/DDBJ databases">
        <title>Plant Genome Project.</title>
        <authorList>
            <person name="Zhang R.-G."/>
        </authorList>
    </citation>
    <scope>NUCLEOTIDE SEQUENCE</scope>
    <source>
        <strain evidence="6">WSP0</strain>
        <tissue evidence="6">Leaf</tissue>
    </source>
</reference>
<dbReference type="InterPro" id="IPR018973">
    <property type="entry name" value="MZB"/>
</dbReference>
<accession>A0AAV6J8T9</accession>
<dbReference type="CDD" id="cd17923">
    <property type="entry name" value="DEXHc_Hrq1-like"/>
    <property type="match status" value="1"/>
</dbReference>
<dbReference type="InterPro" id="IPR011545">
    <property type="entry name" value="DEAD/DEAH_box_helicase_dom"/>
</dbReference>
<feature type="compositionally biased region" description="Basic and acidic residues" evidence="3">
    <location>
        <begin position="699"/>
        <end position="720"/>
    </location>
</feature>
<comment type="caution">
    <text evidence="6">The sequence shown here is derived from an EMBL/GenBank/DDBJ whole genome shotgun (WGS) entry which is preliminary data.</text>
</comment>
<dbReference type="InterPro" id="IPR014001">
    <property type="entry name" value="Helicase_ATP-bd"/>
</dbReference>
<evidence type="ECO:0000256" key="1">
    <source>
        <dbReference type="ARBA" id="ARBA00022741"/>
    </source>
</evidence>
<dbReference type="Pfam" id="PF00271">
    <property type="entry name" value="Helicase_C"/>
    <property type="match status" value="1"/>
</dbReference>
<feature type="region of interest" description="Disordered" evidence="3">
    <location>
        <begin position="696"/>
        <end position="720"/>
    </location>
</feature>
<dbReference type="SUPFAM" id="SSF52540">
    <property type="entry name" value="P-loop containing nucleoside triphosphate hydrolases"/>
    <property type="match status" value="2"/>
</dbReference>
<keyword evidence="7" id="KW-1185">Reference proteome</keyword>
<dbReference type="EMBL" id="JACTNZ010000008">
    <property type="protein sequence ID" value="KAG5536353.1"/>
    <property type="molecule type" value="Genomic_DNA"/>
</dbReference>
<dbReference type="PROSITE" id="PS51192">
    <property type="entry name" value="HELICASE_ATP_BIND_1"/>
    <property type="match status" value="1"/>
</dbReference>
<dbReference type="GO" id="GO:0036297">
    <property type="term" value="P:interstrand cross-link repair"/>
    <property type="evidence" value="ECO:0007669"/>
    <property type="project" value="TreeGrafter"/>
</dbReference>
<dbReference type="GO" id="GO:0005634">
    <property type="term" value="C:nucleus"/>
    <property type="evidence" value="ECO:0007669"/>
    <property type="project" value="TreeGrafter"/>
</dbReference>
<evidence type="ECO:0000256" key="2">
    <source>
        <dbReference type="ARBA" id="ARBA00022840"/>
    </source>
</evidence>
<organism evidence="6 7">
    <name type="scientific">Rhododendron griersonianum</name>
    <dbReference type="NCBI Taxonomy" id="479676"/>
    <lineage>
        <taxon>Eukaryota</taxon>
        <taxon>Viridiplantae</taxon>
        <taxon>Streptophyta</taxon>
        <taxon>Embryophyta</taxon>
        <taxon>Tracheophyta</taxon>
        <taxon>Spermatophyta</taxon>
        <taxon>Magnoliopsida</taxon>
        <taxon>eudicotyledons</taxon>
        <taxon>Gunneridae</taxon>
        <taxon>Pentapetalae</taxon>
        <taxon>asterids</taxon>
        <taxon>Ericales</taxon>
        <taxon>Ericaceae</taxon>
        <taxon>Ericoideae</taxon>
        <taxon>Rhodoreae</taxon>
        <taxon>Rhododendron</taxon>
    </lineage>
</organism>
<dbReference type="PANTHER" id="PTHR47957:SF3">
    <property type="entry name" value="ATP-DEPENDENT HELICASE HRQ1"/>
    <property type="match status" value="1"/>
</dbReference>
<dbReference type="GO" id="GO:0043138">
    <property type="term" value="F:3'-5' DNA helicase activity"/>
    <property type="evidence" value="ECO:0007669"/>
    <property type="project" value="TreeGrafter"/>
</dbReference>
<dbReference type="InterPro" id="IPR055227">
    <property type="entry name" value="HRQ1_WHD"/>
</dbReference>
<dbReference type="Proteomes" id="UP000823749">
    <property type="component" value="Chromosome 8"/>
</dbReference>
<protein>
    <submittedName>
        <fullName evidence="6">Uncharacterized protein</fullName>
    </submittedName>
</protein>
<dbReference type="InterPro" id="IPR027417">
    <property type="entry name" value="P-loop_NTPase"/>
</dbReference>
<keyword evidence="1" id="KW-0547">Nucleotide-binding</keyword>
<name>A0AAV6J8T9_9ERIC</name>
<evidence type="ECO:0000259" key="4">
    <source>
        <dbReference type="PROSITE" id="PS51192"/>
    </source>
</evidence>
<dbReference type="CDD" id="cd18797">
    <property type="entry name" value="SF2_C_Hrq"/>
    <property type="match status" value="1"/>
</dbReference>
<dbReference type="InterPro" id="IPR001650">
    <property type="entry name" value="Helicase_C-like"/>
</dbReference>
<dbReference type="AlphaFoldDB" id="A0AAV6J8T9"/>
<feature type="region of interest" description="Disordered" evidence="3">
    <location>
        <begin position="392"/>
        <end position="414"/>
    </location>
</feature>
<dbReference type="PROSITE" id="PS51194">
    <property type="entry name" value="HELICASE_CTER"/>
    <property type="match status" value="1"/>
</dbReference>
<dbReference type="Pfam" id="PF22982">
    <property type="entry name" value="WHD_HRQ1"/>
    <property type="match status" value="1"/>
</dbReference>
<evidence type="ECO:0000313" key="6">
    <source>
        <dbReference type="EMBL" id="KAG5536353.1"/>
    </source>
</evidence>
<proteinExistence type="predicted"/>
<sequence length="1269" mass="141708">MGETEREIQVRSLSGESTIVSISPYNSVRDLKLLLRQTFPPASSSPYFHLFLKGVKLGLQSKISCHSIESGEFMVLVPYMKKDQQQTQLYNKASTNLKGKNEFSTSKASGSVRSDMMQDLSFLRNIPREENLCNVVSNSIHSADRNEVRGGSYINTSSEPKVEKRFHSHRQEGHIDDLVISILASSENSQLDQHNCKRFMQVLESVNCLSNPHSGDCVVKEAHLQGNGKNPSENENDLCLCPSWLKRIMKAFYFLNIYSAYLHMRQEKVTLTCLKESLDQLDKLGHEVGIADLEILSNLCPKVVRFLYDKAGDDVLDALVILNLPVEQRHPVEAVQKCLPMAKFVKAMQKREGSFKTVLYNAVKLYMRKKADEMVQFLSLEDLFMFVTGGGTGESASEAKRPRRSKSIASSSRSFEARCHETNPLLPVEMVEHLKRGIGSRGQMVHIEEISARVANLVEIPEELSENMKSALRCIGINRLYSHQAESVRASLAGKNVVVATMTSSGKSLCYNLPVLEVLFQNLSACALYLFPTKALAQDQLRSLLAMAKGFDSSLSIGIYDGDTSQTDRIWLRENARLLITNPDMLHMSILPFHGLFRRILSNLRFVVIDEAHAYKGAFGCHTALILRRLRRLCSHVYGSDPSFVFCTATSGNPREHAMELANLPTMELIQNDGSPSGRKLFVLWNPPLNPDTVLKKSSSRDTKVSLDKNMGHTRSRDTKVSLDKNMGHTRSSMVFVASHSANHASFVNLFCAIHTVCLISTTVVRREILQETAPHLVSSICAYRAGYIAQDRRTIERDFFSGKLYGVAATNALELGIDVGHIDVTLHLGFPGSIASLWQQAGRSGRREKASLAIYVAFEGPLDQYFMKFPQKLFRSPIECCHIDAHNQQVLEQHLVCAAAELPLSLLHDGNYFGPRLGDAMMALKSKGYLTTDPSRDPSARIWSYIGHEKMPSRSVSIRAIEIEKYKVIDKQKNELLEEIEESRAFFQVYDGGVYMHQGKTYLVKELDTSTKIALCQVADLNYYTKSRDYTDVHVIGGETAYTARISNMQISKTTAQTDTCKVTTTWFGFYRVRKGSNEIFDTVDLLLPKYSYESQAAWIRVPQSIKAAVEIKDFHAGLHAAGHALLNVVPLYIICHSSDLASECVNPHDTRYVPERILLYDQRPGGTGISAQVSCGVLFLFSCFAFLYTCGGNTDQLSLMVQPLFTELLTAALELLTSCCCSGDTGCPNCVQSLACHEYNEVLDKDAAVIIIKGVLEAEKSYFNGFS</sequence>
<dbReference type="Pfam" id="PF09369">
    <property type="entry name" value="MZB"/>
    <property type="match status" value="1"/>
</dbReference>
<evidence type="ECO:0000259" key="5">
    <source>
        <dbReference type="PROSITE" id="PS51194"/>
    </source>
</evidence>
<dbReference type="GO" id="GO:0005524">
    <property type="term" value="F:ATP binding"/>
    <property type="evidence" value="ECO:0007669"/>
    <property type="project" value="UniProtKB-KW"/>
</dbReference>
<dbReference type="Gene3D" id="3.40.50.300">
    <property type="entry name" value="P-loop containing nucleotide triphosphate hydrolases"/>
    <property type="match status" value="2"/>
</dbReference>
<feature type="domain" description="Helicase C-terminal" evidence="5">
    <location>
        <begin position="746"/>
        <end position="892"/>
    </location>
</feature>
<dbReference type="Pfam" id="PF00270">
    <property type="entry name" value="DEAD"/>
    <property type="match status" value="1"/>
</dbReference>
<dbReference type="SMART" id="SM00487">
    <property type="entry name" value="DEXDc"/>
    <property type="match status" value="1"/>
</dbReference>
<gene>
    <name evidence="6" type="ORF">RHGRI_023955</name>
</gene>
<dbReference type="GO" id="GO:0003676">
    <property type="term" value="F:nucleic acid binding"/>
    <property type="evidence" value="ECO:0007669"/>
    <property type="project" value="InterPro"/>
</dbReference>